<accession>A0A7J7N8H9</accession>
<dbReference type="PANTHER" id="PTHR46031">
    <property type="match status" value="1"/>
</dbReference>
<feature type="region of interest" description="Disordered" evidence="4">
    <location>
        <begin position="295"/>
        <end position="336"/>
    </location>
</feature>
<gene>
    <name evidence="6" type="ORF">GIB67_002544</name>
</gene>
<name>A0A7J7N8H9_9MAGN</name>
<keyword evidence="1" id="KW-0677">Repeat</keyword>
<keyword evidence="2 3" id="KW-0694">RNA-binding</keyword>
<dbReference type="PROSITE" id="PS50137">
    <property type="entry name" value="DS_RBD"/>
    <property type="match status" value="2"/>
</dbReference>
<dbReference type="PANTHER" id="PTHR46031:SF37">
    <property type="entry name" value="DRBM DOMAIN-CONTAINING PROTEIN"/>
    <property type="match status" value="1"/>
</dbReference>
<dbReference type="InterPro" id="IPR014720">
    <property type="entry name" value="dsRBD_dom"/>
</dbReference>
<reference evidence="6 7" key="1">
    <citation type="journal article" date="2020" name="IScience">
        <title>Genome Sequencing of the Endangered Kingdonia uniflora (Circaeasteraceae, Ranunculales) Reveals Potential Mechanisms of Evolutionary Specialization.</title>
        <authorList>
            <person name="Sun Y."/>
            <person name="Deng T."/>
            <person name="Zhang A."/>
            <person name="Moore M.J."/>
            <person name="Landis J.B."/>
            <person name="Lin N."/>
            <person name="Zhang H."/>
            <person name="Zhang X."/>
            <person name="Huang J."/>
            <person name="Zhang X."/>
            <person name="Sun H."/>
            <person name="Wang H."/>
        </authorList>
    </citation>
    <scope>NUCLEOTIDE SEQUENCE [LARGE SCALE GENOMIC DNA]</scope>
    <source>
        <strain evidence="6">TB1705</strain>
        <tissue evidence="6">Leaf</tissue>
    </source>
</reference>
<evidence type="ECO:0000256" key="2">
    <source>
        <dbReference type="ARBA" id="ARBA00022884"/>
    </source>
</evidence>
<evidence type="ECO:0000259" key="5">
    <source>
        <dbReference type="PROSITE" id="PS50137"/>
    </source>
</evidence>
<dbReference type="AlphaFoldDB" id="A0A7J7N8H9"/>
<dbReference type="SUPFAM" id="SSF54768">
    <property type="entry name" value="dsRNA-binding domain-like"/>
    <property type="match status" value="2"/>
</dbReference>
<organism evidence="6 7">
    <name type="scientific">Kingdonia uniflora</name>
    <dbReference type="NCBI Taxonomy" id="39325"/>
    <lineage>
        <taxon>Eukaryota</taxon>
        <taxon>Viridiplantae</taxon>
        <taxon>Streptophyta</taxon>
        <taxon>Embryophyta</taxon>
        <taxon>Tracheophyta</taxon>
        <taxon>Spermatophyta</taxon>
        <taxon>Magnoliopsida</taxon>
        <taxon>Ranunculales</taxon>
        <taxon>Circaeasteraceae</taxon>
        <taxon>Kingdonia</taxon>
    </lineage>
</organism>
<dbReference type="Proteomes" id="UP000541444">
    <property type="component" value="Unassembled WGS sequence"/>
</dbReference>
<evidence type="ECO:0000256" key="4">
    <source>
        <dbReference type="SAM" id="MobiDB-lite"/>
    </source>
</evidence>
<dbReference type="GO" id="GO:0003723">
    <property type="term" value="F:RNA binding"/>
    <property type="evidence" value="ECO:0007669"/>
    <property type="project" value="UniProtKB-UniRule"/>
</dbReference>
<protein>
    <recommendedName>
        <fullName evidence="5">DRBM domain-containing protein</fullName>
    </recommendedName>
</protein>
<feature type="domain" description="DRBM" evidence="5">
    <location>
        <begin position="13"/>
        <end position="82"/>
    </location>
</feature>
<evidence type="ECO:0000256" key="3">
    <source>
        <dbReference type="PROSITE-ProRule" id="PRU00266"/>
    </source>
</evidence>
<comment type="caution">
    <text evidence="6">The sequence shown here is derived from an EMBL/GenBank/DDBJ whole genome shotgun (WGS) entry which is preliminary data.</text>
</comment>
<feature type="domain" description="DRBM" evidence="5">
    <location>
        <begin position="98"/>
        <end position="165"/>
    </location>
</feature>
<proteinExistence type="predicted"/>
<sequence>MEGSHPNMQEKYSHKNRLQQYTGRAALAFPIYQTINEGNVHAPKFKSTVVVDGVTYSTAERYMHVKDAEQAIAKHAYECILKKIQDEGSPIINEDIKFNKAILNEFANKKYLKLPTYTTAQTDGMPPAFISTVAFGGKPFQGASGKNKKEAENLAAGTVMKYILANSAPGRLVLFEIIKSKKKLFNTMHKVKDFQSLSSGVNPENGSCSSVIQKPVVRDSTELPSIGNPMAGSEQPQALAVLPHLSVKKEPLSETSSLSIGDMTPGMDPGSSHARLSGSLDVTVSSAQATAVVGTNRKKRLAKKMKKNAQKKLRRDNKLITEADPAYEAPSCPAAL</sequence>
<dbReference type="Pfam" id="PF00035">
    <property type="entry name" value="dsrm"/>
    <property type="match status" value="2"/>
</dbReference>
<dbReference type="OrthoDB" id="5988181at2759"/>
<evidence type="ECO:0000256" key="1">
    <source>
        <dbReference type="ARBA" id="ARBA00022737"/>
    </source>
</evidence>
<keyword evidence="7" id="KW-1185">Reference proteome</keyword>
<dbReference type="EMBL" id="JACGCM010000973">
    <property type="protein sequence ID" value="KAF6163539.1"/>
    <property type="molecule type" value="Genomic_DNA"/>
</dbReference>
<dbReference type="Gene3D" id="3.30.160.20">
    <property type="match status" value="2"/>
</dbReference>
<feature type="compositionally biased region" description="Basic residues" evidence="4">
    <location>
        <begin position="296"/>
        <end position="315"/>
    </location>
</feature>
<evidence type="ECO:0000313" key="6">
    <source>
        <dbReference type="EMBL" id="KAF6163539.1"/>
    </source>
</evidence>
<dbReference type="SMART" id="SM00358">
    <property type="entry name" value="DSRM"/>
    <property type="match status" value="2"/>
</dbReference>
<evidence type="ECO:0000313" key="7">
    <source>
        <dbReference type="Proteomes" id="UP000541444"/>
    </source>
</evidence>